<sequence length="71" mass="8224">MQPGDWHFNTHHGRYQFVLPGDGAFFSPDAYLVEMRPTEFELGLLRLRVARHLVLAVALQDPRTRELFTDA</sequence>
<gene>
    <name evidence="1" type="ORF">SAMN02745194_03104</name>
</gene>
<organism evidence="1 2">
    <name type="scientific">Muricoccus roseus</name>
    <dbReference type="NCBI Taxonomy" id="198092"/>
    <lineage>
        <taxon>Bacteria</taxon>
        <taxon>Pseudomonadati</taxon>
        <taxon>Pseudomonadota</taxon>
        <taxon>Alphaproteobacteria</taxon>
        <taxon>Acetobacterales</taxon>
        <taxon>Roseomonadaceae</taxon>
        <taxon>Muricoccus</taxon>
    </lineage>
</organism>
<dbReference type="EMBL" id="FQZF01000018">
    <property type="protein sequence ID" value="SHJ68166.1"/>
    <property type="molecule type" value="Genomic_DNA"/>
</dbReference>
<reference evidence="1 2" key="1">
    <citation type="submission" date="2016-11" db="EMBL/GenBank/DDBJ databases">
        <authorList>
            <person name="Jaros S."/>
            <person name="Januszkiewicz K."/>
            <person name="Wedrychowicz H."/>
        </authorList>
    </citation>
    <scope>NUCLEOTIDE SEQUENCE [LARGE SCALE GENOMIC DNA]</scope>
    <source>
        <strain evidence="1 2">DSM 14916</strain>
    </source>
</reference>
<name>A0A1M6LAD7_9PROT</name>
<evidence type="ECO:0000313" key="1">
    <source>
        <dbReference type="EMBL" id="SHJ68166.1"/>
    </source>
</evidence>
<protein>
    <submittedName>
        <fullName evidence="1">Uncharacterized protein</fullName>
    </submittedName>
</protein>
<dbReference type="STRING" id="198092.SAMN02745194_03104"/>
<dbReference type="AlphaFoldDB" id="A0A1M6LAD7"/>
<dbReference type="RefSeq" id="WP_073136313.1">
    <property type="nucleotide sequence ID" value="NZ_FQZF01000018.1"/>
</dbReference>
<dbReference type="Proteomes" id="UP000184387">
    <property type="component" value="Unassembled WGS sequence"/>
</dbReference>
<accession>A0A1M6LAD7</accession>
<keyword evidence="2" id="KW-1185">Reference proteome</keyword>
<proteinExistence type="predicted"/>
<dbReference type="OrthoDB" id="10010931at2"/>
<evidence type="ECO:0000313" key="2">
    <source>
        <dbReference type="Proteomes" id="UP000184387"/>
    </source>
</evidence>